<reference evidence="1" key="1">
    <citation type="submission" date="2024-07" db="EMBL/GenBank/DDBJ databases">
        <title>Metagenome and Metagenome-Assembled Genomes of Archaea from a hot spring from the geothermal field of Los Azufres, Mexico.</title>
        <authorList>
            <person name="Marin-Paredes R."/>
            <person name="Martinez-Romero E."/>
            <person name="Servin-Garciduenas L.E."/>
        </authorList>
    </citation>
    <scope>NUCLEOTIDE SEQUENCE</scope>
</reference>
<dbReference type="EMBL" id="JZWT02000007">
    <property type="protein sequence ID" value="MFB6490348.1"/>
    <property type="molecule type" value="Genomic_DNA"/>
</dbReference>
<protein>
    <submittedName>
        <fullName evidence="1">Isopentenyl phosphate kinase</fullName>
        <ecNumber evidence="1">2.7.4.26</ecNumber>
    </submittedName>
</protein>
<evidence type="ECO:0000313" key="2">
    <source>
        <dbReference type="Proteomes" id="UP000033636"/>
    </source>
</evidence>
<sequence length="251" mass="25861">MLIVKFGGSAITDKKRPYTYRWGRLRGAASALRGHKAILIHGAGSFAHPHVKAYGLTPIGIAATKAALRLQTAHVIEDLAAAGIYAMPIEPSDVFWGLELARREPIDAALAAGMYPLFHGDVVPSDYGYVVISGDDIAVELAKAYKPTAVVFLMDVDGIYTAEPGTPGAVKLREVNEAVVGGAAGIDVTGGVAKKVEAALAVAKMGIPAYFCSIDDVEGLLEIISGGDPATCTAARLAGGEASHGAAGGHI</sequence>
<accession>A0ACC6V0H9</accession>
<name>A0ACC6V0H9_9CREN</name>
<evidence type="ECO:0000313" key="1">
    <source>
        <dbReference type="EMBL" id="MFB6490348.1"/>
    </source>
</evidence>
<comment type="caution">
    <text evidence="1">The sequence shown here is derived from an EMBL/GenBank/DDBJ whole genome shotgun (WGS) entry which is preliminary data.</text>
</comment>
<dbReference type="EC" id="2.7.4.26" evidence="1"/>
<gene>
    <name evidence="1" type="ORF">TU35_003720</name>
</gene>
<proteinExistence type="predicted"/>
<organism evidence="1 2">
    <name type="scientific">Thermoproteus sp. AZ2</name>
    <dbReference type="NCBI Taxonomy" id="1609232"/>
    <lineage>
        <taxon>Archaea</taxon>
        <taxon>Thermoproteota</taxon>
        <taxon>Thermoprotei</taxon>
        <taxon>Thermoproteales</taxon>
        <taxon>Thermoproteaceae</taxon>
        <taxon>Thermoproteus</taxon>
    </lineage>
</organism>
<keyword evidence="1" id="KW-0808">Transferase</keyword>
<keyword evidence="1" id="KW-0418">Kinase</keyword>
<dbReference type="Proteomes" id="UP000033636">
    <property type="component" value="Unassembled WGS sequence"/>
</dbReference>